<feature type="domain" description="Glycosyl transferase family 1" evidence="1">
    <location>
        <begin position="193"/>
        <end position="350"/>
    </location>
</feature>
<dbReference type="EMBL" id="JACHOO010000002">
    <property type="protein sequence ID" value="MBB5751866.1"/>
    <property type="molecule type" value="Genomic_DNA"/>
</dbReference>
<dbReference type="AlphaFoldDB" id="A0A7W9CUQ5"/>
<dbReference type="InterPro" id="IPR028098">
    <property type="entry name" value="Glyco_trans_4-like_N"/>
</dbReference>
<name>A0A7W9CUQ5_9HYPH</name>
<keyword evidence="3" id="KW-0808">Transferase</keyword>
<evidence type="ECO:0000313" key="4">
    <source>
        <dbReference type="Proteomes" id="UP000523821"/>
    </source>
</evidence>
<dbReference type="Gene3D" id="3.40.50.2000">
    <property type="entry name" value="Glycogen Phosphorylase B"/>
    <property type="match status" value="2"/>
</dbReference>
<comment type="caution">
    <text evidence="3">The sequence shown here is derived from an EMBL/GenBank/DDBJ whole genome shotgun (WGS) entry which is preliminary data.</text>
</comment>
<protein>
    <submittedName>
        <fullName evidence="3">Glycosyltransferase involved in cell wall biosynthesis</fullName>
    </submittedName>
</protein>
<feature type="domain" description="Glycosyltransferase subfamily 4-like N-terminal" evidence="2">
    <location>
        <begin position="19"/>
        <end position="179"/>
    </location>
</feature>
<dbReference type="Pfam" id="PF00534">
    <property type="entry name" value="Glycos_transf_1"/>
    <property type="match status" value="1"/>
</dbReference>
<dbReference type="GO" id="GO:0016757">
    <property type="term" value="F:glycosyltransferase activity"/>
    <property type="evidence" value="ECO:0007669"/>
    <property type="project" value="InterPro"/>
</dbReference>
<dbReference type="SUPFAM" id="SSF53756">
    <property type="entry name" value="UDP-Glycosyltransferase/glycogen phosphorylase"/>
    <property type="match status" value="1"/>
</dbReference>
<evidence type="ECO:0000259" key="1">
    <source>
        <dbReference type="Pfam" id="PF00534"/>
    </source>
</evidence>
<accession>A0A7W9CUQ5</accession>
<evidence type="ECO:0000313" key="3">
    <source>
        <dbReference type="EMBL" id="MBB5751866.1"/>
    </source>
</evidence>
<reference evidence="3 4" key="1">
    <citation type="submission" date="2020-08" db="EMBL/GenBank/DDBJ databases">
        <title>Genomic Encyclopedia of Type Strains, Phase IV (KMG-IV): sequencing the most valuable type-strain genomes for metagenomic binning, comparative biology and taxonomic classification.</title>
        <authorList>
            <person name="Goeker M."/>
        </authorList>
    </citation>
    <scope>NUCLEOTIDE SEQUENCE [LARGE SCALE GENOMIC DNA]</scope>
    <source>
        <strain evidence="3 4">DSM 16268</strain>
    </source>
</reference>
<dbReference type="InterPro" id="IPR001296">
    <property type="entry name" value="Glyco_trans_1"/>
</dbReference>
<sequence length="385" mass="41832">MPGPASVHFLASVRDPGAGPSYSVVGLAAALRRAGLDADIHSVAGWRDAGGGAGEGVSHPLGTGPMRRFCASPAMRRFAFDASHRPVVLHSHGLWLMPNRYPAEARRRAESKARLIHAPRGMLGAEALRISRRKKQLVWHWWQRAALAAADCLHATAPSEYEEIRAAGLRQPVAVIPNGIDLPERVRRQAGAGGVKEVLSLGRVHPKKGLDRLVRAWALVETEFPDWRLRIVGPAEEGHDEALRRLAAELGLTRVSIEGPAYGAEKQAALAGAALFALPTLNENFAMTVAEALAAEVPVIATKGAPWRGLVEERCGWWIDHGPEPLAATFRAAMALPEAERRAMGARGRAWMARDFSWARIAGEFEAVYRWMLEGGAPPDCVWFD</sequence>
<evidence type="ECO:0000259" key="2">
    <source>
        <dbReference type="Pfam" id="PF13579"/>
    </source>
</evidence>
<dbReference type="PANTHER" id="PTHR12526">
    <property type="entry name" value="GLYCOSYLTRANSFERASE"/>
    <property type="match status" value="1"/>
</dbReference>
<dbReference type="PANTHER" id="PTHR12526:SF637">
    <property type="entry name" value="GLYCOSYLTRANSFERASE EPSF-RELATED"/>
    <property type="match status" value="1"/>
</dbReference>
<dbReference type="Pfam" id="PF13579">
    <property type="entry name" value="Glyco_trans_4_4"/>
    <property type="match status" value="1"/>
</dbReference>
<gene>
    <name evidence="3" type="ORF">GGQ63_000918</name>
</gene>
<organism evidence="3 4">
    <name type="scientific">Prosthecomicrobium pneumaticum</name>
    <dbReference type="NCBI Taxonomy" id="81895"/>
    <lineage>
        <taxon>Bacteria</taxon>
        <taxon>Pseudomonadati</taxon>
        <taxon>Pseudomonadota</taxon>
        <taxon>Alphaproteobacteria</taxon>
        <taxon>Hyphomicrobiales</taxon>
        <taxon>Kaistiaceae</taxon>
        <taxon>Prosthecomicrobium</taxon>
    </lineage>
</organism>
<keyword evidence="4" id="KW-1185">Reference proteome</keyword>
<dbReference type="RefSeq" id="WP_183853020.1">
    <property type="nucleotide sequence ID" value="NZ_JACHOO010000002.1"/>
</dbReference>
<proteinExistence type="predicted"/>
<dbReference type="Proteomes" id="UP000523821">
    <property type="component" value="Unassembled WGS sequence"/>
</dbReference>